<dbReference type="AlphaFoldDB" id="A0A6I3T398"/>
<evidence type="ECO:0000313" key="4">
    <source>
        <dbReference type="Proteomes" id="UP000430634"/>
    </source>
</evidence>
<evidence type="ECO:0000313" key="2">
    <source>
        <dbReference type="EMBL" id="GGC13717.1"/>
    </source>
</evidence>
<dbReference type="CDD" id="cd04301">
    <property type="entry name" value="NAT_SF"/>
    <property type="match status" value="1"/>
</dbReference>
<evidence type="ECO:0000313" key="3">
    <source>
        <dbReference type="EMBL" id="MTV55385.1"/>
    </source>
</evidence>
<reference evidence="3 4" key="3">
    <citation type="submission" date="2019-11" db="EMBL/GenBank/DDBJ databases">
        <title>Type strains purchased from KCTC, JCM and DSMZ.</title>
        <authorList>
            <person name="Lu H."/>
        </authorList>
    </citation>
    <scope>NUCLEOTIDE SEQUENCE [LARGE SCALE GENOMIC DNA]</scope>
    <source>
        <strain evidence="3 4">KCTC 52429</strain>
    </source>
</reference>
<dbReference type="OrthoDB" id="9799092at2"/>
<dbReference type="EMBL" id="BMKG01000018">
    <property type="protein sequence ID" value="GGC13717.1"/>
    <property type="molecule type" value="Genomic_DNA"/>
</dbReference>
<dbReference type="EMBL" id="WNKZ01000082">
    <property type="protein sequence ID" value="MTV55385.1"/>
    <property type="molecule type" value="Genomic_DNA"/>
</dbReference>
<reference evidence="2" key="4">
    <citation type="submission" date="2024-05" db="EMBL/GenBank/DDBJ databases">
        <authorList>
            <person name="Sun Q."/>
            <person name="Zhou Y."/>
        </authorList>
    </citation>
    <scope>NUCLEOTIDE SEQUENCE</scope>
    <source>
        <strain evidence="2">CGMCC 1.15931</strain>
    </source>
</reference>
<gene>
    <name evidence="2" type="ORF">GCM10011572_38870</name>
    <name evidence="3" type="ORF">GM672_21915</name>
</gene>
<dbReference type="InterPro" id="IPR016181">
    <property type="entry name" value="Acyl_CoA_acyltransferase"/>
</dbReference>
<dbReference type="InterPro" id="IPR000182">
    <property type="entry name" value="GNAT_dom"/>
</dbReference>
<dbReference type="PROSITE" id="PS51186">
    <property type="entry name" value="GNAT"/>
    <property type="match status" value="1"/>
</dbReference>
<reference evidence="2" key="1">
    <citation type="journal article" date="2014" name="Int. J. Syst. Evol. Microbiol.">
        <title>Complete genome of a new Firmicutes species belonging to the dominant human colonic microbiota ('Ruminococcus bicirculans') reveals two chromosomes and a selective capacity to utilize plant glucans.</title>
        <authorList>
            <consortium name="NISC Comparative Sequencing Program"/>
            <person name="Wegmann U."/>
            <person name="Louis P."/>
            <person name="Goesmann A."/>
            <person name="Henrissat B."/>
            <person name="Duncan S.H."/>
            <person name="Flint H.J."/>
        </authorList>
    </citation>
    <scope>NUCLEOTIDE SEQUENCE</scope>
    <source>
        <strain evidence="2">CGMCC 1.15931</strain>
    </source>
</reference>
<sequence length="150" mass="16924">MNITLEPVTIDNFEDIIEMELPPDQAGFVATNAQSVAQAHYYPEFRPLAICLDGKPVGFMLYDVASHDIPGNYGIYRLMVLHAYQNRGIGRRAMEMLLGRLRDQSDVHRITICYKPENHVARAFYASLGFAETGVIEDGDMIAEILLPRH</sequence>
<keyword evidence="3" id="KW-0808">Transferase</keyword>
<dbReference type="Pfam" id="PF00583">
    <property type="entry name" value="Acetyltransf_1"/>
    <property type="match status" value="1"/>
</dbReference>
<proteinExistence type="predicted"/>
<dbReference type="InterPro" id="IPR050276">
    <property type="entry name" value="MshD_Acetyltransferase"/>
</dbReference>
<dbReference type="Proteomes" id="UP000622638">
    <property type="component" value="Unassembled WGS sequence"/>
</dbReference>
<dbReference type="RefSeq" id="WP_155472659.1">
    <property type="nucleotide sequence ID" value="NZ_BMKG01000018.1"/>
</dbReference>
<dbReference type="PANTHER" id="PTHR43617">
    <property type="entry name" value="L-AMINO ACID N-ACETYLTRANSFERASE"/>
    <property type="match status" value="1"/>
</dbReference>
<evidence type="ECO:0000313" key="5">
    <source>
        <dbReference type="Proteomes" id="UP000622638"/>
    </source>
</evidence>
<dbReference type="Gene3D" id="3.40.630.30">
    <property type="match status" value="1"/>
</dbReference>
<accession>A0A6I3T398</accession>
<dbReference type="GO" id="GO:0016747">
    <property type="term" value="F:acyltransferase activity, transferring groups other than amino-acyl groups"/>
    <property type="evidence" value="ECO:0007669"/>
    <property type="project" value="InterPro"/>
</dbReference>
<evidence type="ECO:0000259" key="1">
    <source>
        <dbReference type="PROSITE" id="PS51186"/>
    </source>
</evidence>
<name>A0A6I3T398_9BURK</name>
<dbReference type="Proteomes" id="UP000430634">
    <property type="component" value="Unassembled WGS sequence"/>
</dbReference>
<reference evidence="5" key="2">
    <citation type="journal article" date="2019" name="Int. J. Syst. Evol. Microbiol.">
        <title>The Global Catalogue of Microorganisms (GCM) 10K type strain sequencing project: providing services to taxonomists for standard genome sequencing and annotation.</title>
        <authorList>
            <consortium name="The Broad Institute Genomics Platform"/>
            <consortium name="The Broad Institute Genome Sequencing Center for Infectious Disease"/>
            <person name="Wu L."/>
            <person name="Ma J."/>
        </authorList>
    </citation>
    <scope>NUCLEOTIDE SEQUENCE [LARGE SCALE GENOMIC DNA]</scope>
    <source>
        <strain evidence="5">CGMCC 1.15931</strain>
    </source>
</reference>
<keyword evidence="5" id="KW-1185">Reference proteome</keyword>
<organism evidence="3 4">
    <name type="scientific">Pseudoduganella buxea</name>
    <dbReference type="NCBI Taxonomy" id="1949069"/>
    <lineage>
        <taxon>Bacteria</taxon>
        <taxon>Pseudomonadati</taxon>
        <taxon>Pseudomonadota</taxon>
        <taxon>Betaproteobacteria</taxon>
        <taxon>Burkholderiales</taxon>
        <taxon>Oxalobacteraceae</taxon>
        <taxon>Telluria group</taxon>
        <taxon>Pseudoduganella</taxon>
    </lineage>
</organism>
<protein>
    <submittedName>
        <fullName evidence="3">GNAT family N-acetyltransferase</fullName>
    </submittedName>
</protein>
<comment type="caution">
    <text evidence="3">The sequence shown here is derived from an EMBL/GenBank/DDBJ whole genome shotgun (WGS) entry which is preliminary data.</text>
</comment>
<dbReference type="SUPFAM" id="SSF55729">
    <property type="entry name" value="Acyl-CoA N-acyltransferases (Nat)"/>
    <property type="match status" value="1"/>
</dbReference>
<feature type="domain" description="N-acetyltransferase" evidence="1">
    <location>
        <begin position="3"/>
        <end position="150"/>
    </location>
</feature>